<organism evidence="2 3">
    <name type="scientific">Araneus ventricosus</name>
    <name type="common">Orbweaver spider</name>
    <name type="synonym">Epeira ventricosa</name>
    <dbReference type="NCBI Taxonomy" id="182803"/>
    <lineage>
        <taxon>Eukaryota</taxon>
        <taxon>Metazoa</taxon>
        <taxon>Ecdysozoa</taxon>
        <taxon>Arthropoda</taxon>
        <taxon>Chelicerata</taxon>
        <taxon>Arachnida</taxon>
        <taxon>Araneae</taxon>
        <taxon>Araneomorphae</taxon>
        <taxon>Entelegynae</taxon>
        <taxon>Araneoidea</taxon>
        <taxon>Araneidae</taxon>
        <taxon>Araneus</taxon>
    </lineage>
</organism>
<comment type="caution">
    <text evidence="2">The sequence shown here is derived from an EMBL/GenBank/DDBJ whole genome shotgun (WGS) entry which is preliminary data.</text>
</comment>
<sequence length="92" mass="10037">MYADIAGAPPRDSTTAKVFHSGLERACKIIPKSFTTAQRSWPNKALGGRNPHGEDTRDVLCRDNHTPEVIILCEEDGHSPSRIPEEATSLAP</sequence>
<evidence type="ECO:0000313" key="3">
    <source>
        <dbReference type="Proteomes" id="UP000499080"/>
    </source>
</evidence>
<protein>
    <submittedName>
        <fullName evidence="2">Uncharacterized protein</fullName>
    </submittedName>
</protein>
<dbReference type="AlphaFoldDB" id="A0A4Y2M6B8"/>
<evidence type="ECO:0000256" key="1">
    <source>
        <dbReference type="SAM" id="MobiDB-lite"/>
    </source>
</evidence>
<accession>A0A4Y2M6B8</accession>
<reference evidence="2 3" key="1">
    <citation type="journal article" date="2019" name="Sci. Rep.">
        <title>Orb-weaving spider Araneus ventricosus genome elucidates the spidroin gene catalogue.</title>
        <authorList>
            <person name="Kono N."/>
            <person name="Nakamura H."/>
            <person name="Ohtoshi R."/>
            <person name="Moran D.A.P."/>
            <person name="Shinohara A."/>
            <person name="Yoshida Y."/>
            <person name="Fujiwara M."/>
            <person name="Mori M."/>
            <person name="Tomita M."/>
            <person name="Arakawa K."/>
        </authorList>
    </citation>
    <scope>NUCLEOTIDE SEQUENCE [LARGE SCALE GENOMIC DNA]</scope>
</reference>
<name>A0A4Y2M6B8_ARAVE</name>
<evidence type="ECO:0000313" key="2">
    <source>
        <dbReference type="EMBL" id="GBN21980.1"/>
    </source>
</evidence>
<dbReference type="Proteomes" id="UP000499080">
    <property type="component" value="Unassembled WGS sequence"/>
</dbReference>
<keyword evidence="3" id="KW-1185">Reference proteome</keyword>
<gene>
    <name evidence="2" type="ORF">AVEN_81068_1</name>
</gene>
<proteinExistence type="predicted"/>
<dbReference type="EMBL" id="BGPR01006802">
    <property type="protein sequence ID" value="GBN21980.1"/>
    <property type="molecule type" value="Genomic_DNA"/>
</dbReference>
<feature type="region of interest" description="Disordered" evidence="1">
    <location>
        <begin position="40"/>
        <end position="59"/>
    </location>
</feature>